<proteinExistence type="predicted"/>
<gene>
    <name evidence="2" type="ORF">E1809_19420</name>
</gene>
<protein>
    <submittedName>
        <fullName evidence="2">PAC2 family protein</fullName>
    </submittedName>
</protein>
<dbReference type="InterPro" id="IPR019151">
    <property type="entry name" value="Proteasome_assmbl_chaperone_2"/>
</dbReference>
<dbReference type="Proteomes" id="UP000295511">
    <property type="component" value="Unassembled WGS sequence"/>
</dbReference>
<dbReference type="RefSeq" id="WP_133205888.1">
    <property type="nucleotide sequence ID" value="NZ_SMRU01000026.1"/>
</dbReference>
<accession>A0A4R5KBK7</accession>
<dbReference type="InterPro" id="IPR008492">
    <property type="entry name" value="Rv2714-like"/>
</dbReference>
<evidence type="ECO:0000256" key="1">
    <source>
        <dbReference type="SAM" id="MobiDB-lite"/>
    </source>
</evidence>
<dbReference type="EMBL" id="SMRU01000026">
    <property type="protein sequence ID" value="TDF91908.1"/>
    <property type="molecule type" value="Genomic_DNA"/>
</dbReference>
<sequence>MNSLDGAPDGQATSPEPESLLVPVPEGQRITVMLAAFEGWNDAGEAASDSLHYLNKLWQGKKVASVDADDYYDFQFTRPTVRRTSTGARKVKWPSTRLFKASVPDSNVDVVIVLGTEPSYRWRAYTAELLVHAEALKVDYVVLVGALLADVPHSRPIPVSTTTDDNGLRQRLNLEASQYEGPVGIVGVLAEFALLAGLPTVSLWAAVPHYVAQAPSPKAQLAILNRIEDLLQLPLDTHALSEESEAWERGVDELATEDPEIAAYVRQLEEAKDTADLPEASGESIAREFERYLKRRGKEKP</sequence>
<dbReference type="InterPro" id="IPR038389">
    <property type="entry name" value="PSMG2_sf"/>
</dbReference>
<dbReference type="Gene3D" id="3.40.50.10900">
    <property type="entry name" value="PAC-like subunit"/>
    <property type="match status" value="1"/>
</dbReference>
<evidence type="ECO:0000313" key="2">
    <source>
        <dbReference type="EMBL" id="TDF91908.1"/>
    </source>
</evidence>
<feature type="region of interest" description="Disordered" evidence="1">
    <location>
        <begin position="1"/>
        <end position="21"/>
    </location>
</feature>
<comment type="caution">
    <text evidence="2">The sequence shown here is derived from an EMBL/GenBank/DDBJ whole genome shotgun (WGS) entry which is preliminary data.</text>
</comment>
<name>A0A4R5KBK7_9MICC</name>
<dbReference type="Pfam" id="PF09754">
    <property type="entry name" value="PAC2"/>
    <property type="match status" value="1"/>
</dbReference>
<organism evidence="2 3">
    <name type="scientific">Arthrobacter terricola</name>
    <dbReference type="NCBI Taxonomy" id="2547396"/>
    <lineage>
        <taxon>Bacteria</taxon>
        <taxon>Bacillati</taxon>
        <taxon>Actinomycetota</taxon>
        <taxon>Actinomycetes</taxon>
        <taxon>Micrococcales</taxon>
        <taxon>Micrococcaceae</taxon>
        <taxon>Arthrobacter</taxon>
    </lineage>
</organism>
<dbReference type="OrthoDB" id="150941at2"/>
<dbReference type="SUPFAM" id="SSF159659">
    <property type="entry name" value="Cgl1923-like"/>
    <property type="match status" value="1"/>
</dbReference>
<evidence type="ECO:0000313" key="3">
    <source>
        <dbReference type="Proteomes" id="UP000295511"/>
    </source>
</evidence>
<reference evidence="2 3" key="1">
    <citation type="submission" date="2019-03" db="EMBL/GenBank/DDBJ databases">
        <title>Whole genome sequence of Arthrobacter sp JH1-1.</title>
        <authorList>
            <person name="Trinh H.N."/>
        </authorList>
    </citation>
    <scope>NUCLEOTIDE SEQUENCE [LARGE SCALE GENOMIC DNA]</scope>
    <source>
        <strain evidence="2 3">JH1-1</strain>
    </source>
</reference>
<dbReference type="AlphaFoldDB" id="A0A4R5KBK7"/>
<keyword evidence="3" id="KW-1185">Reference proteome</keyword>
<dbReference type="PIRSF" id="PIRSF028754">
    <property type="entry name" value="UCP028754"/>
    <property type="match status" value="1"/>
</dbReference>